<dbReference type="Pfam" id="PF09949">
    <property type="entry name" value="APP1_cat"/>
    <property type="match status" value="1"/>
</dbReference>
<dbReference type="Proteomes" id="UP001302274">
    <property type="component" value="Unassembled WGS sequence"/>
</dbReference>
<reference evidence="2 3" key="1">
    <citation type="submission" date="2023-11" db="EMBL/GenBank/DDBJ databases">
        <title>A Novel Polar Bacteriovorax (B. antarcticus) Isolated from the Biocrust in Antarctica.</title>
        <authorList>
            <person name="Mun W."/>
            <person name="Choi S.Y."/>
            <person name="Mitchell R.J."/>
        </authorList>
    </citation>
    <scope>NUCLEOTIDE SEQUENCE [LARGE SCALE GENOMIC DNA]</scope>
    <source>
        <strain evidence="2 3">PP10</strain>
    </source>
</reference>
<comment type="caution">
    <text evidence="2">The sequence shown here is derived from an EMBL/GenBank/DDBJ whole genome shotgun (WGS) entry which is preliminary data.</text>
</comment>
<feature type="domain" description="Phosphatidate phosphatase APP1 catalytic" evidence="1">
    <location>
        <begin position="130"/>
        <end position="272"/>
    </location>
</feature>
<dbReference type="InterPro" id="IPR023214">
    <property type="entry name" value="HAD_sf"/>
</dbReference>
<evidence type="ECO:0000313" key="2">
    <source>
        <dbReference type="EMBL" id="MEA9358120.1"/>
    </source>
</evidence>
<gene>
    <name evidence="2" type="ORF">SHI21_17940</name>
</gene>
<proteinExistence type="predicted"/>
<organism evidence="2 3">
    <name type="scientific">Bacteriovorax antarcticus</name>
    <dbReference type="NCBI Taxonomy" id="3088717"/>
    <lineage>
        <taxon>Bacteria</taxon>
        <taxon>Pseudomonadati</taxon>
        <taxon>Bdellovibrionota</taxon>
        <taxon>Bacteriovoracia</taxon>
        <taxon>Bacteriovoracales</taxon>
        <taxon>Bacteriovoracaceae</taxon>
        <taxon>Bacteriovorax</taxon>
    </lineage>
</organism>
<accession>A0ABU5VYH3</accession>
<dbReference type="InterPro" id="IPR019236">
    <property type="entry name" value="APP1_cat"/>
</dbReference>
<dbReference type="EMBL" id="JAYGJQ010000003">
    <property type="protein sequence ID" value="MEA9358120.1"/>
    <property type="molecule type" value="Genomic_DNA"/>
</dbReference>
<keyword evidence="3" id="KW-1185">Reference proteome</keyword>
<evidence type="ECO:0000259" key="1">
    <source>
        <dbReference type="Pfam" id="PF09949"/>
    </source>
</evidence>
<dbReference type="InterPro" id="IPR036412">
    <property type="entry name" value="HAD-like_sf"/>
</dbReference>
<sequence length="387" mass="45659">MKRPHLVHFLAIVTDDSINIKASITMKENLMAQNLDLDIPTPKFPIQALRLLNAYQFTMKIIGVSKDQKEIYKKSFESDSFGNFNFKIPLTKDRESIEILQLYETKKKPGLELHLGTYIPLRIFSPKKIIICDFDKTLVDTKYSTTKEVYRSLTRSMEENPTVMSSVEILHRYIKRGHHPFILSASPHFYEDSMRDWLYKNNIFSAGIFLKDYRHFFSFLDGELTTKDLKLQGLYKLNHLLDILLMTGIPDELVLMGDNFESDPAIYLTLTKILREDIDPWVVWNDIKEQDIFQLKKKQNSQFLNKIYQLDNLLTRKRKESFGKKISIKIYIRKRFKEDVLIAPQSFEKQKKYLDMVEMYDGLYQKEFEKMMEERHAKSVKGADSTI</sequence>
<name>A0ABU5VYH3_9BACT</name>
<dbReference type="Gene3D" id="3.40.50.1000">
    <property type="entry name" value="HAD superfamily/HAD-like"/>
    <property type="match status" value="1"/>
</dbReference>
<protein>
    <submittedName>
        <fullName evidence="2">Phosphatase domain-containing protein</fullName>
    </submittedName>
</protein>
<evidence type="ECO:0000313" key="3">
    <source>
        <dbReference type="Proteomes" id="UP001302274"/>
    </source>
</evidence>
<dbReference type="RefSeq" id="WP_323578396.1">
    <property type="nucleotide sequence ID" value="NZ_JAYGJQ010000003.1"/>
</dbReference>
<dbReference type="SUPFAM" id="SSF56784">
    <property type="entry name" value="HAD-like"/>
    <property type="match status" value="1"/>
</dbReference>